<proteinExistence type="inferred from homology"/>
<dbReference type="PANTHER" id="PTHR30272:SF1">
    <property type="entry name" value="3-HYDROXYACYL-[ACYL-CARRIER-PROTEIN] DEHYDRATASE"/>
    <property type="match status" value="1"/>
</dbReference>
<gene>
    <name evidence="10" type="primary">fabZ</name>
    <name evidence="11" type="ORF">AT727_01140</name>
</gene>
<dbReference type="Gene3D" id="3.10.129.10">
    <property type="entry name" value="Hotdog Thioesterase"/>
    <property type="match status" value="1"/>
</dbReference>
<reference evidence="11 12" key="1">
    <citation type="submission" date="2015-12" db="EMBL/GenBank/DDBJ databases">
        <title>Draft Genome Sequence of Desulfitobacterium hafniense Strain DH, a Sulfate-reducing Bacterium Isolated from Paddy Soils.</title>
        <authorList>
            <person name="Bao P."/>
            <person name="Zhang X."/>
            <person name="Li G."/>
        </authorList>
    </citation>
    <scope>NUCLEOTIDE SEQUENCE [LARGE SCALE GENOMIC DNA]</scope>
    <source>
        <strain evidence="11 12">DH</strain>
    </source>
</reference>
<comment type="catalytic activity">
    <reaction evidence="1 10">
        <text>a (3R)-hydroxyacyl-[ACP] = a (2E)-enoyl-[ACP] + H2O</text>
        <dbReference type="Rhea" id="RHEA:13097"/>
        <dbReference type="Rhea" id="RHEA-COMP:9925"/>
        <dbReference type="Rhea" id="RHEA-COMP:9945"/>
        <dbReference type="ChEBI" id="CHEBI:15377"/>
        <dbReference type="ChEBI" id="CHEBI:78784"/>
        <dbReference type="ChEBI" id="CHEBI:78827"/>
        <dbReference type="EC" id="4.2.1.59"/>
    </reaction>
</comment>
<keyword evidence="8 10" id="KW-0456">Lyase</keyword>
<keyword evidence="4 10" id="KW-0963">Cytoplasm</keyword>
<comment type="function">
    <text evidence="9 10">Involved in unsaturated fatty acids biosynthesis. Catalyzes the dehydration of short chain beta-hydroxyacyl-ACPs and long chain saturated and unsaturated beta-hydroxyacyl-ACPs.</text>
</comment>
<dbReference type="NCBIfam" id="TIGR01750">
    <property type="entry name" value="fabZ"/>
    <property type="match status" value="1"/>
</dbReference>
<dbReference type="GO" id="GO:0019171">
    <property type="term" value="F:(3R)-hydroxyacyl-[acyl-carrier-protein] dehydratase activity"/>
    <property type="evidence" value="ECO:0007669"/>
    <property type="project" value="UniProtKB-EC"/>
</dbReference>
<dbReference type="EMBL" id="LOCK01000001">
    <property type="protein sequence ID" value="KTE93589.1"/>
    <property type="molecule type" value="Genomic_DNA"/>
</dbReference>
<accession>A0A0W1JQ07</accession>
<dbReference type="EC" id="4.2.1.59" evidence="10"/>
<comment type="caution">
    <text evidence="11">The sequence shown here is derived from an EMBL/GenBank/DDBJ whole genome shotgun (WGS) entry which is preliminary data.</text>
</comment>
<dbReference type="GO" id="GO:0006633">
    <property type="term" value="P:fatty acid biosynthetic process"/>
    <property type="evidence" value="ECO:0007669"/>
    <property type="project" value="UniProtKB-UniRule"/>
</dbReference>
<evidence type="ECO:0000256" key="6">
    <source>
        <dbReference type="ARBA" id="ARBA00022556"/>
    </source>
</evidence>
<feature type="active site" evidence="10">
    <location>
        <position position="48"/>
    </location>
</feature>
<dbReference type="CDD" id="cd01288">
    <property type="entry name" value="FabZ"/>
    <property type="match status" value="1"/>
</dbReference>
<protein>
    <recommendedName>
        <fullName evidence="10">3-hydroxyacyl-[acyl-carrier-protein] dehydratase FabZ</fullName>
        <ecNumber evidence="10">4.2.1.59</ecNumber>
    </recommendedName>
    <alternativeName>
        <fullName evidence="10">(3R)-hydroxymyristoyl-[acyl-carrier-protein] dehydratase</fullName>
        <shortName evidence="10">(3R)-hydroxymyristoyl-ACP dehydrase</shortName>
    </alternativeName>
    <alternativeName>
        <fullName evidence="10">Beta-hydroxyacyl-ACP dehydratase</fullName>
    </alternativeName>
</protein>
<dbReference type="InterPro" id="IPR029069">
    <property type="entry name" value="HotDog_dom_sf"/>
</dbReference>
<keyword evidence="5 10" id="KW-0444">Lipid biosynthesis</keyword>
<evidence type="ECO:0000256" key="8">
    <source>
        <dbReference type="ARBA" id="ARBA00023239"/>
    </source>
</evidence>
<evidence type="ECO:0000313" key="12">
    <source>
        <dbReference type="Proteomes" id="UP000054623"/>
    </source>
</evidence>
<dbReference type="GO" id="GO:0009245">
    <property type="term" value="P:lipid A biosynthetic process"/>
    <property type="evidence" value="ECO:0007669"/>
    <property type="project" value="UniProtKB-UniRule"/>
</dbReference>
<dbReference type="Proteomes" id="UP000054623">
    <property type="component" value="Unassembled WGS sequence"/>
</dbReference>
<dbReference type="PANTHER" id="PTHR30272">
    <property type="entry name" value="3-HYDROXYACYL-[ACYL-CARRIER-PROTEIN] DEHYDRATASE"/>
    <property type="match status" value="1"/>
</dbReference>
<comment type="similarity">
    <text evidence="3 10">Belongs to the thioester dehydratase family. FabZ subfamily.</text>
</comment>
<dbReference type="GO" id="GO:0016020">
    <property type="term" value="C:membrane"/>
    <property type="evidence" value="ECO:0007669"/>
    <property type="project" value="GOC"/>
</dbReference>
<sequence>MLESQEIQKIIPHRYPFLLVDRILELEDGKRGVGLKNVSGNEPFFQGHFPGYPVMPGVLIMEALAQVGAVILLKMPEYAGHIALFAGLEDVRFRRQVIPGDQLRLEVELLKLKRGLGVAQGKAYVGENLAAEGTLKFAVGPKLKD</sequence>
<name>A0A0W1JQ07_DESHA</name>
<evidence type="ECO:0000256" key="1">
    <source>
        <dbReference type="ARBA" id="ARBA00001055"/>
    </source>
</evidence>
<dbReference type="FunFam" id="3.10.129.10:FF:000001">
    <property type="entry name" value="3-hydroxyacyl-[acyl-carrier-protein] dehydratase FabZ"/>
    <property type="match status" value="1"/>
</dbReference>
<dbReference type="OrthoDB" id="9772788at2"/>
<dbReference type="HAMAP" id="MF_00406">
    <property type="entry name" value="FabZ"/>
    <property type="match status" value="1"/>
</dbReference>
<dbReference type="InterPro" id="IPR013114">
    <property type="entry name" value="FabA_FabZ"/>
</dbReference>
<dbReference type="GO" id="GO:0005737">
    <property type="term" value="C:cytoplasm"/>
    <property type="evidence" value="ECO:0007669"/>
    <property type="project" value="UniProtKB-SubCell"/>
</dbReference>
<comment type="subcellular location">
    <subcellularLocation>
        <location evidence="2 10">Cytoplasm</location>
    </subcellularLocation>
</comment>
<evidence type="ECO:0000256" key="5">
    <source>
        <dbReference type="ARBA" id="ARBA00022516"/>
    </source>
</evidence>
<evidence type="ECO:0000256" key="4">
    <source>
        <dbReference type="ARBA" id="ARBA00022490"/>
    </source>
</evidence>
<dbReference type="SUPFAM" id="SSF54637">
    <property type="entry name" value="Thioesterase/thiol ester dehydrase-isomerase"/>
    <property type="match status" value="1"/>
</dbReference>
<dbReference type="NCBIfam" id="NF000582">
    <property type="entry name" value="PRK00006.1"/>
    <property type="match status" value="1"/>
</dbReference>
<dbReference type="InterPro" id="IPR010084">
    <property type="entry name" value="FabZ"/>
</dbReference>
<evidence type="ECO:0000256" key="2">
    <source>
        <dbReference type="ARBA" id="ARBA00004496"/>
    </source>
</evidence>
<dbReference type="RefSeq" id="WP_011462206.1">
    <property type="nucleotide sequence ID" value="NZ_LOCK01000001.1"/>
</dbReference>
<organism evidence="11 12">
    <name type="scientific">Desulfitobacterium hafniense</name>
    <name type="common">Desulfitobacterium frappieri</name>
    <dbReference type="NCBI Taxonomy" id="49338"/>
    <lineage>
        <taxon>Bacteria</taxon>
        <taxon>Bacillati</taxon>
        <taxon>Bacillota</taxon>
        <taxon>Clostridia</taxon>
        <taxon>Eubacteriales</taxon>
        <taxon>Desulfitobacteriaceae</taxon>
        <taxon>Desulfitobacterium</taxon>
    </lineage>
</organism>
<evidence type="ECO:0000313" key="11">
    <source>
        <dbReference type="EMBL" id="KTE93589.1"/>
    </source>
</evidence>
<evidence type="ECO:0000256" key="10">
    <source>
        <dbReference type="HAMAP-Rule" id="MF_00406"/>
    </source>
</evidence>
<keyword evidence="7 10" id="KW-0443">Lipid metabolism</keyword>
<dbReference type="AlphaFoldDB" id="A0A0W1JQ07"/>
<evidence type="ECO:0000256" key="9">
    <source>
        <dbReference type="ARBA" id="ARBA00025049"/>
    </source>
</evidence>
<keyword evidence="6 10" id="KW-0441">Lipid A biosynthesis</keyword>
<evidence type="ECO:0000256" key="3">
    <source>
        <dbReference type="ARBA" id="ARBA00009174"/>
    </source>
</evidence>
<evidence type="ECO:0000256" key="7">
    <source>
        <dbReference type="ARBA" id="ARBA00023098"/>
    </source>
</evidence>
<dbReference type="Pfam" id="PF07977">
    <property type="entry name" value="FabA"/>
    <property type="match status" value="1"/>
</dbReference>